<dbReference type="Proteomes" id="UP000663828">
    <property type="component" value="Unassembled WGS sequence"/>
</dbReference>
<protein>
    <submittedName>
        <fullName evidence="2">Uncharacterized protein</fullName>
    </submittedName>
</protein>
<feature type="region of interest" description="Disordered" evidence="1">
    <location>
        <begin position="1"/>
        <end position="21"/>
    </location>
</feature>
<organism evidence="2 3">
    <name type="scientific">Adineta ricciae</name>
    <name type="common">Rotifer</name>
    <dbReference type="NCBI Taxonomy" id="249248"/>
    <lineage>
        <taxon>Eukaryota</taxon>
        <taxon>Metazoa</taxon>
        <taxon>Spiralia</taxon>
        <taxon>Gnathifera</taxon>
        <taxon>Rotifera</taxon>
        <taxon>Eurotatoria</taxon>
        <taxon>Bdelloidea</taxon>
        <taxon>Adinetida</taxon>
        <taxon>Adinetidae</taxon>
        <taxon>Adineta</taxon>
    </lineage>
</organism>
<dbReference type="EMBL" id="CAJNOR010008681">
    <property type="protein sequence ID" value="CAF1636167.1"/>
    <property type="molecule type" value="Genomic_DNA"/>
</dbReference>
<sequence length="196" mass="22973">MDHEDEQPISDASKSIDDTESFRLHPEQVKSSFSLSNTDTNYLQINISESLDHALTYVLIYRPHDPIEFIAIGFRNHLDFLINWSRQKTQQENKSQLRIKNESDHGNFIVNQQEEEQPTKIEENVSTSDERDGLLEQIYRTKFQQSIHTHDTASGMDDDIRNNFDSNETRICHNDHLSTMAYFCQLKEKLIRCHDS</sequence>
<evidence type="ECO:0000256" key="1">
    <source>
        <dbReference type="SAM" id="MobiDB-lite"/>
    </source>
</evidence>
<gene>
    <name evidence="2" type="ORF">XAT740_LOCUS52516</name>
</gene>
<dbReference type="AlphaFoldDB" id="A0A816DC01"/>
<evidence type="ECO:0000313" key="2">
    <source>
        <dbReference type="EMBL" id="CAF1636167.1"/>
    </source>
</evidence>
<evidence type="ECO:0000313" key="3">
    <source>
        <dbReference type="Proteomes" id="UP000663828"/>
    </source>
</evidence>
<comment type="caution">
    <text evidence="2">The sequence shown here is derived from an EMBL/GenBank/DDBJ whole genome shotgun (WGS) entry which is preliminary data.</text>
</comment>
<accession>A0A816DC01</accession>
<reference evidence="2" key="1">
    <citation type="submission" date="2021-02" db="EMBL/GenBank/DDBJ databases">
        <authorList>
            <person name="Nowell W R."/>
        </authorList>
    </citation>
    <scope>NUCLEOTIDE SEQUENCE</scope>
</reference>
<proteinExistence type="predicted"/>
<name>A0A816DC01_ADIRI</name>
<keyword evidence="3" id="KW-1185">Reference proteome</keyword>